<name>A0A9Q2W370_9MICO</name>
<keyword evidence="2" id="KW-0732">Signal</keyword>
<evidence type="ECO:0000313" key="4">
    <source>
        <dbReference type="Proteomes" id="UP000709437"/>
    </source>
</evidence>
<dbReference type="PANTHER" id="PTHR39335:SF1">
    <property type="entry name" value="BLL4220 PROTEIN"/>
    <property type="match status" value="1"/>
</dbReference>
<protein>
    <recommendedName>
        <fullName evidence="5">Lipoprotein with Yx(FWY)xxD motif</fullName>
    </recommendedName>
</protein>
<feature type="region of interest" description="Disordered" evidence="1">
    <location>
        <begin position="33"/>
        <end position="61"/>
    </location>
</feature>
<reference evidence="3" key="1">
    <citation type="submission" date="2021-05" db="EMBL/GenBank/DDBJ databases">
        <title>Whole genome sequence of Curtobacterium flaccumfaciens pv. flaccumfaciens strain CFBP 3417.</title>
        <authorList>
            <person name="Osdaghi E."/>
            <person name="Taghouti G."/>
            <person name="Portier P."/>
            <person name="Fazliarab A."/>
            <person name="Taghavi S.M."/>
            <person name="Briand M."/>
            <person name="Le-Saux M."/>
            <person name="Jacques M.-A."/>
        </authorList>
    </citation>
    <scope>NUCLEOTIDE SEQUENCE</scope>
    <source>
        <strain evidence="3">CFBP 3417</strain>
    </source>
</reference>
<feature type="chain" id="PRO_5040131892" description="Lipoprotein with Yx(FWY)xxD motif" evidence="2">
    <location>
        <begin position="37"/>
        <end position="175"/>
    </location>
</feature>
<dbReference type="PROSITE" id="PS51257">
    <property type="entry name" value="PROKAR_LIPOPROTEIN"/>
    <property type="match status" value="1"/>
</dbReference>
<dbReference type="Proteomes" id="UP000709437">
    <property type="component" value="Unassembled WGS sequence"/>
</dbReference>
<dbReference type="GeneID" id="99623345"/>
<accession>A0A9Q2W370</accession>
<evidence type="ECO:0000256" key="2">
    <source>
        <dbReference type="SAM" id="SignalP"/>
    </source>
</evidence>
<dbReference type="GO" id="GO:0043448">
    <property type="term" value="P:alkane catabolic process"/>
    <property type="evidence" value="ECO:0007669"/>
    <property type="project" value="TreeGrafter"/>
</dbReference>
<dbReference type="PANTHER" id="PTHR39335">
    <property type="entry name" value="BLL4220 PROTEIN"/>
    <property type="match status" value="1"/>
</dbReference>
<evidence type="ECO:0000313" key="3">
    <source>
        <dbReference type="EMBL" id="MBT1540721.1"/>
    </source>
</evidence>
<dbReference type="AlphaFoldDB" id="A0A9Q2W370"/>
<dbReference type="InterPro" id="IPR005297">
    <property type="entry name" value="Lipoprotein_repeat"/>
</dbReference>
<feature type="compositionally biased region" description="Low complexity" evidence="1">
    <location>
        <begin position="33"/>
        <end position="52"/>
    </location>
</feature>
<evidence type="ECO:0000256" key="1">
    <source>
        <dbReference type="SAM" id="MobiDB-lite"/>
    </source>
</evidence>
<feature type="signal peptide" evidence="2">
    <location>
        <begin position="1"/>
        <end position="36"/>
    </location>
</feature>
<evidence type="ECO:0008006" key="5">
    <source>
        <dbReference type="Google" id="ProtNLM"/>
    </source>
</evidence>
<comment type="caution">
    <text evidence="3">The sequence shown here is derived from an EMBL/GenBank/DDBJ whole genome shotgun (WGS) entry which is preliminary data.</text>
</comment>
<sequence>MSTPHRTPSSRSVSVLLGAALALSLGLAGCSTAGSAAPSPSPSPAAQGDAPATTDSSPSVDATVASTTLGKVVVDGKGMTAYYFDADVKDSGTSTCTGACAAAWPAIEASTTKPKVSGITGTVGTIKGVDGGRQITIDGRPIYTFVGDKKAGDVTGQGDKGVWYVVNPDGSEQKK</sequence>
<gene>
    <name evidence="3" type="ORF">KK103_03025</name>
</gene>
<organism evidence="3 4">
    <name type="scientific">Curtobacterium flaccumfaciens pv. flaccumfaciens</name>
    <dbReference type="NCBI Taxonomy" id="138532"/>
    <lineage>
        <taxon>Bacteria</taxon>
        <taxon>Bacillati</taxon>
        <taxon>Actinomycetota</taxon>
        <taxon>Actinomycetes</taxon>
        <taxon>Micrococcales</taxon>
        <taxon>Microbacteriaceae</taxon>
        <taxon>Curtobacterium</taxon>
    </lineage>
</organism>
<dbReference type="Pfam" id="PF03640">
    <property type="entry name" value="Lipoprotein_15"/>
    <property type="match status" value="2"/>
</dbReference>
<dbReference type="EMBL" id="JAHEWX010000002">
    <property type="protein sequence ID" value="MBT1540721.1"/>
    <property type="molecule type" value="Genomic_DNA"/>
</dbReference>
<proteinExistence type="predicted"/>
<dbReference type="RefSeq" id="WP_017885677.1">
    <property type="nucleotide sequence ID" value="NZ_JAHEWX010000002.1"/>
</dbReference>